<evidence type="ECO:0000313" key="1">
    <source>
        <dbReference type="EMBL" id="KAG5571897.1"/>
    </source>
</evidence>
<dbReference type="Proteomes" id="UP000824120">
    <property type="component" value="Chromosome 12"/>
</dbReference>
<evidence type="ECO:0000313" key="2">
    <source>
        <dbReference type="Proteomes" id="UP000824120"/>
    </source>
</evidence>
<reference evidence="1 2" key="1">
    <citation type="submission" date="2020-09" db="EMBL/GenBank/DDBJ databases">
        <title>De no assembly of potato wild relative species, Solanum commersonii.</title>
        <authorList>
            <person name="Cho K."/>
        </authorList>
    </citation>
    <scope>NUCLEOTIDE SEQUENCE [LARGE SCALE GENOMIC DNA]</scope>
    <source>
        <strain evidence="1">LZ3.2</strain>
        <tissue evidence="1">Leaf</tissue>
    </source>
</reference>
<comment type="caution">
    <text evidence="1">The sequence shown here is derived from an EMBL/GenBank/DDBJ whole genome shotgun (WGS) entry which is preliminary data.</text>
</comment>
<dbReference type="AlphaFoldDB" id="A0A9J5W8M3"/>
<protein>
    <submittedName>
        <fullName evidence="1">Uncharacterized protein</fullName>
    </submittedName>
</protein>
<sequence length="89" mass="10388">MKYCKETILREVTICIYSSLKRCPDKMASKRKTNPTDELFVAIDGSHVGRKISESFTPLKIMRRKKIFQDIIKYEKETTNCNYSSSLQC</sequence>
<gene>
    <name evidence="1" type="ORF">H5410_061663</name>
</gene>
<proteinExistence type="predicted"/>
<accession>A0A9J5W8M3</accession>
<dbReference type="EMBL" id="JACXVP010000012">
    <property type="protein sequence ID" value="KAG5571897.1"/>
    <property type="molecule type" value="Genomic_DNA"/>
</dbReference>
<organism evidence="1 2">
    <name type="scientific">Solanum commersonii</name>
    <name type="common">Commerson's wild potato</name>
    <name type="synonym">Commerson's nightshade</name>
    <dbReference type="NCBI Taxonomy" id="4109"/>
    <lineage>
        <taxon>Eukaryota</taxon>
        <taxon>Viridiplantae</taxon>
        <taxon>Streptophyta</taxon>
        <taxon>Embryophyta</taxon>
        <taxon>Tracheophyta</taxon>
        <taxon>Spermatophyta</taxon>
        <taxon>Magnoliopsida</taxon>
        <taxon>eudicotyledons</taxon>
        <taxon>Gunneridae</taxon>
        <taxon>Pentapetalae</taxon>
        <taxon>asterids</taxon>
        <taxon>lamiids</taxon>
        <taxon>Solanales</taxon>
        <taxon>Solanaceae</taxon>
        <taxon>Solanoideae</taxon>
        <taxon>Solaneae</taxon>
        <taxon>Solanum</taxon>
    </lineage>
</organism>
<name>A0A9J5W8M3_SOLCO</name>
<keyword evidence="2" id="KW-1185">Reference proteome</keyword>